<reference evidence="7" key="1">
    <citation type="journal article" date="2020" name="G3 (Bethesda)">
        <title>High-Quality Assemblies for Three Invasive Social Wasps from the &lt;i&gt;Vespula&lt;/i&gt; Genus.</title>
        <authorList>
            <person name="Harrop T.W.R."/>
            <person name="Guhlin J."/>
            <person name="McLaughlin G.M."/>
            <person name="Permina E."/>
            <person name="Stockwell P."/>
            <person name="Gilligan J."/>
            <person name="Le Lec M.F."/>
            <person name="Gruber M.A.M."/>
            <person name="Quinn O."/>
            <person name="Lovegrove M."/>
            <person name="Duncan E.J."/>
            <person name="Remnant E.J."/>
            <person name="Van Eeckhoven J."/>
            <person name="Graham B."/>
            <person name="Knapp R.A."/>
            <person name="Langford K.W."/>
            <person name="Kronenberg Z."/>
            <person name="Press M.O."/>
            <person name="Eacker S.M."/>
            <person name="Wilson-Rankin E.E."/>
            <person name="Purcell J."/>
            <person name="Lester P.J."/>
            <person name="Dearden P.K."/>
        </authorList>
    </citation>
    <scope>NUCLEOTIDE SEQUENCE</scope>
    <source>
        <strain evidence="7">Linc-1</strain>
    </source>
</reference>
<gene>
    <name evidence="7" type="ORF">HZH68_015027</name>
</gene>
<dbReference type="PANTHER" id="PTHR12146">
    <property type="entry name" value="40S RIBOSOMAL PROTEIN S10"/>
    <property type="match status" value="1"/>
</dbReference>
<dbReference type="GO" id="GO:0022627">
    <property type="term" value="C:cytosolic small ribosomal subunit"/>
    <property type="evidence" value="ECO:0007669"/>
    <property type="project" value="TreeGrafter"/>
</dbReference>
<keyword evidence="3" id="KW-0963">Cytoplasm</keyword>
<evidence type="ECO:0000256" key="4">
    <source>
        <dbReference type="ARBA" id="ARBA00022980"/>
    </source>
</evidence>
<dbReference type="Proteomes" id="UP000617340">
    <property type="component" value="Unassembled WGS sequence"/>
</dbReference>
<dbReference type="InterPro" id="IPR037447">
    <property type="entry name" value="Ribosomal_eS10"/>
</dbReference>
<evidence type="ECO:0000256" key="3">
    <source>
        <dbReference type="ARBA" id="ARBA00022490"/>
    </source>
</evidence>
<comment type="subcellular location">
    <subcellularLocation>
        <location evidence="1">Cytoplasm</location>
    </subcellularLocation>
</comment>
<evidence type="ECO:0000313" key="8">
    <source>
        <dbReference type="Proteomes" id="UP000617340"/>
    </source>
</evidence>
<dbReference type="PANTHER" id="PTHR12146:SF0">
    <property type="entry name" value="RIBOSOMAL PROTEIN S10"/>
    <property type="match status" value="1"/>
</dbReference>
<dbReference type="GO" id="GO:0003735">
    <property type="term" value="F:structural constituent of ribosome"/>
    <property type="evidence" value="ECO:0007669"/>
    <property type="project" value="TreeGrafter"/>
</dbReference>
<evidence type="ECO:0000256" key="5">
    <source>
        <dbReference type="ARBA" id="ARBA00023274"/>
    </source>
</evidence>
<protein>
    <recommendedName>
        <fullName evidence="6">Plectin/eS10 N-terminal domain-containing protein</fullName>
    </recommendedName>
</protein>
<dbReference type="GO" id="GO:0003723">
    <property type="term" value="F:RNA binding"/>
    <property type="evidence" value="ECO:0007669"/>
    <property type="project" value="TreeGrafter"/>
</dbReference>
<comment type="similarity">
    <text evidence="2">Belongs to the eukaryotic ribosomal protein eS10 family.</text>
</comment>
<dbReference type="Gene3D" id="1.10.10.10">
    <property type="entry name" value="Winged helix-like DNA-binding domain superfamily/Winged helix DNA-binding domain"/>
    <property type="match status" value="1"/>
</dbReference>
<comment type="caution">
    <text evidence="7">The sequence shown here is derived from an EMBL/GenBank/DDBJ whole genome shotgun (WGS) entry which is preliminary data.</text>
</comment>
<feature type="domain" description="Plectin/eS10 N-terminal" evidence="6">
    <location>
        <begin position="3"/>
        <end position="64"/>
    </location>
</feature>
<name>A0A834MU79_VESGE</name>
<dbReference type="InterPro" id="IPR036388">
    <property type="entry name" value="WH-like_DNA-bd_sf"/>
</dbReference>
<dbReference type="EMBL" id="JACSDZ010000019">
    <property type="protein sequence ID" value="KAF7383178.1"/>
    <property type="molecule type" value="Genomic_DNA"/>
</dbReference>
<evidence type="ECO:0000256" key="1">
    <source>
        <dbReference type="ARBA" id="ARBA00004496"/>
    </source>
</evidence>
<evidence type="ECO:0000313" key="7">
    <source>
        <dbReference type="EMBL" id="KAF7383178.1"/>
    </source>
</evidence>
<dbReference type="AlphaFoldDB" id="A0A834MU79"/>
<organism evidence="7 8">
    <name type="scientific">Vespula germanica</name>
    <name type="common">German yellow jacket</name>
    <name type="synonym">Paravespula germanica</name>
    <dbReference type="NCBI Taxonomy" id="30212"/>
    <lineage>
        <taxon>Eukaryota</taxon>
        <taxon>Metazoa</taxon>
        <taxon>Ecdysozoa</taxon>
        <taxon>Arthropoda</taxon>
        <taxon>Hexapoda</taxon>
        <taxon>Insecta</taxon>
        <taxon>Pterygota</taxon>
        <taxon>Neoptera</taxon>
        <taxon>Endopterygota</taxon>
        <taxon>Hymenoptera</taxon>
        <taxon>Apocrita</taxon>
        <taxon>Aculeata</taxon>
        <taxon>Vespoidea</taxon>
        <taxon>Vespidae</taxon>
        <taxon>Vespinae</taxon>
        <taxon>Vespula</taxon>
    </lineage>
</organism>
<dbReference type="InterPro" id="IPR005326">
    <property type="entry name" value="Plectin_eS10_N"/>
</dbReference>
<sequence length="85" mass="10025">MLMPKKNRVAIYKHLFKEGIMIPKKNYQAVKHLELGTISNLEVIKAVQFLKTRSYFKEQFAWSKILKSRPRSQASRPRKDSAGYR</sequence>
<accession>A0A834MU79</accession>
<keyword evidence="5" id="KW-0687">Ribonucleoprotein</keyword>
<evidence type="ECO:0000259" key="6">
    <source>
        <dbReference type="Pfam" id="PF03501"/>
    </source>
</evidence>
<dbReference type="Pfam" id="PF03501">
    <property type="entry name" value="S10_plectin"/>
    <property type="match status" value="1"/>
</dbReference>
<keyword evidence="4" id="KW-0689">Ribosomal protein</keyword>
<evidence type="ECO:0000256" key="2">
    <source>
        <dbReference type="ARBA" id="ARBA00007278"/>
    </source>
</evidence>
<keyword evidence="8" id="KW-1185">Reference proteome</keyword>
<proteinExistence type="inferred from homology"/>